<keyword evidence="4" id="KW-1185">Reference proteome</keyword>
<gene>
    <name evidence="3" type="ORF">JIN83_06470</name>
</gene>
<dbReference type="AlphaFoldDB" id="A0AAE2SAM0"/>
<evidence type="ECO:0000259" key="2">
    <source>
        <dbReference type="Pfam" id="PF07589"/>
    </source>
</evidence>
<dbReference type="EMBL" id="JAENIG010000003">
    <property type="protein sequence ID" value="MBK1854596.1"/>
    <property type="molecule type" value="Genomic_DNA"/>
</dbReference>
<feature type="domain" description="Ice-binding protein C-terminal" evidence="2">
    <location>
        <begin position="178"/>
        <end position="199"/>
    </location>
</feature>
<accession>A0AAE2SAM0</accession>
<feature type="signal peptide" evidence="1">
    <location>
        <begin position="1"/>
        <end position="26"/>
    </location>
</feature>
<comment type="caution">
    <text evidence="3">The sequence shown here is derived from an EMBL/GenBank/DDBJ whole genome shotgun (WGS) entry which is preliminary data.</text>
</comment>
<dbReference type="NCBIfam" id="TIGR02595">
    <property type="entry name" value="PEP_CTERM"/>
    <property type="match status" value="1"/>
</dbReference>
<protein>
    <submittedName>
        <fullName evidence="3">PEP-CTERM sorting domain-containing protein</fullName>
    </submittedName>
</protein>
<reference evidence="3" key="1">
    <citation type="submission" date="2021-01" db="EMBL/GenBank/DDBJ databases">
        <title>Modified the classification status of verrucomicrobia.</title>
        <authorList>
            <person name="Feng X."/>
        </authorList>
    </citation>
    <scope>NUCLEOTIDE SEQUENCE</scope>
    <source>
        <strain evidence="3">5K15</strain>
    </source>
</reference>
<organism evidence="3 4">
    <name type="scientific">Oceaniferula flava</name>
    <dbReference type="NCBI Taxonomy" id="2800421"/>
    <lineage>
        <taxon>Bacteria</taxon>
        <taxon>Pseudomonadati</taxon>
        <taxon>Verrucomicrobiota</taxon>
        <taxon>Verrucomicrobiia</taxon>
        <taxon>Verrucomicrobiales</taxon>
        <taxon>Verrucomicrobiaceae</taxon>
        <taxon>Oceaniferula</taxon>
    </lineage>
</organism>
<feature type="chain" id="PRO_5042134728" evidence="1">
    <location>
        <begin position="27"/>
        <end position="202"/>
    </location>
</feature>
<evidence type="ECO:0000313" key="3">
    <source>
        <dbReference type="EMBL" id="MBK1854596.1"/>
    </source>
</evidence>
<keyword evidence="1" id="KW-0732">Signal</keyword>
<dbReference type="InterPro" id="IPR013424">
    <property type="entry name" value="Ice-binding_C"/>
</dbReference>
<name>A0AAE2SAM0_9BACT</name>
<proteinExistence type="predicted"/>
<evidence type="ECO:0000256" key="1">
    <source>
        <dbReference type="SAM" id="SignalP"/>
    </source>
</evidence>
<dbReference type="Proteomes" id="UP000634206">
    <property type="component" value="Unassembled WGS sequence"/>
</dbReference>
<sequence length="202" mass="20973">MKINRQVATLATTVITFGSLAGNVGAATLITFNDGTASGSDISNFYSTSGVIFTNGEWSDLSSGFTPHPDSDGLRLSGDGANAQPKSGSPISLTFTTSMAVVSVIANNVNANGARIDIYDSEVGGNLINSHQVVGPSGALDSNFVLTASGSGIRRVELYQPFNVESEGVLFDNLEFDSVPEPSSSLFLGLAGLGLSFRRSRL</sequence>
<dbReference type="RefSeq" id="WP_309489202.1">
    <property type="nucleotide sequence ID" value="NZ_JAENIG010000003.1"/>
</dbReference>
<dbReference type="Pfam" id="PF07589">
    <property type="entry name" value="PEP-CTERM"/>
    <property type="match status" value="1"/>
</dbReference>
<evidence type="ECO:0000313" key="4">
    <source>
        <dbReference type="Proteomes" id="UP000634206"/>
    </source>
</evidence>